<evidence type="ECO:0000313" key="9">
    <source>
        <dbReference type="Proteomes" id="UP001596091"/>
    </source>
</evidence>
<dbReference type="InterPro" id="IPR009051">
    <property type="entry name" value="Helical_ferredxn"/>
</dbReference>
<keyword evidence="4" id="KW-0408">Iron</keyword>
<dbReference type="PANTHER" id="PTHR43255">
    <property type="entry name" value="IRON-SULFUR-BINDING OXIDOREDUCTASE FADF-RELATED-RELATED"/>
    <property type="match status" value="1"/>
</dbReference>
<feature type="domain" description="4Fe-4S ferredoxin-type" evidence="7">
    <location>
        <begin position="273"/>
        <end position="303"/>
    </location>
</feature>
<evidence type="ECO:0000259" key="7">
    <source>
        <dbReference type="PROSITE" id="PS51379"/>
    </source>
</evidence>
<dbReference type="InterPro" id="IPR004017">
    <property type="entry name" value="Cys_rich_dom"/>
</dbReference>
<dbReference type="InterPro" id="IPR036197">
    <property type="entry name" value="NarG-like_sf"/>
</dbReference>
<dbReference type="SUPFAM" id="SSF103501">
    <property type="entry name" value="Respiratory nitrate reductase 1 gamma chain"/>
    <property type="match status" value="1"/>
</dbReference>
<dbReference type="SUPFAM" id="SSF46548">
    <property type="entry name" value="alpha-helical ferredoxin"/>
    <property type="match status" value="1"/>
</dbReference>
<keyword evidence="3" id="KW-0560">Oxidoreductase</keyword>
<keyword evidence="6" id="KW-1133">Transmembrane helix</keyword>
<reference evidence="9" key="1">
    <citation type="journal article" date="2019" name="Int. J. Syst. Evol. Microbiol.">
        <title>The Global Catalogue of Microorganisms (GCM) 10K type strain sequencing project: providing services to taxonomists for standard genome sequencing and annotation.</title>
        <authorList>
            <consortium name="The Broad Institute Genomics Platform"/>
            <consortium name="The Broad Institute Genome Sequencing Center for Infectious Disease"/>
            <person name="Wu L."/>
            <person name="Ma J."/>
        </authorList>
    </citation>
    <scope>NUCLEOTIDE SEQUENCE [LARGE SCALE GENOMIC DNA]</scope>
    <source>
        <strain evidence="9">JCM 4087</strain>
    </source>
</reference>
<keyword evidence="6" id="KW-0472">Membrane</keyword>
<name>A0ABW1EEG6_9BACT</name>
<evidence type="ECO:0000256" key="3">
    <source>
        <dbReference type="ARBA" id="ARBA00023002"/>
    </source>
</evidence>
<sequence>MYVSTFLSLPSYGAFLVSPIVPADPGTFSIIEKVLLAVLIMLSVVLFWLRFGVVLDKILKSRRDPSFRLTHLGKRAWDFFSEVICQSKVIRQRPLPGLAHAFVFWAFLAFALVTTNHVATGFGLDLLGSRNRSGWVSIAFSDVYFGLAGLFAVACAISIAGLFVRRFFARPTWLARPDHELSYESGVIAGLIFALMATYLASLYVGSGPWAHGLWWAHTLCLLVFLPLVPHTKHLHLVLSPFTIFFSRGSFSAIPPLEGDEDFGLVAGKDLTQLVTLQAYSCVECGRCTEHCPANNTGKILNPKEVVLGLRSYLNDLGPASEEPLLGKYNSQEAVFECTTCGACEFQCPVGIEHLPIIVGLRRGATNTGAWEDDYGGKLFNALERNSNALGMSALERDKFVQKQELPIFDGSQEYCLWLGCMGGYDPRGREIISSFVEVMRHLGATFGVLRKEKCTGDPARRLGNDLVFQQLAEANLEALQQQKVKKIVSICPHCVRTIQEDWKEFGLPPEVEHHSEFLARHRAELPQSNSNEKVVFHDPCYLGRYRNVYDEPRSIASLAGSLVEAERSRERSFCCGAGGGLAFLGEEQGERVSHNRAQQLVATGATTIGAACPFCNTMFRDALAASGDNSPRLLDIAQIAANQIKAAQPAQVAASEN</sequence>
<protein>
    <submittedName>
        <fullName evidence="8">(Fe-S)-binding protein</fullName>
    </submittedName>
</protein>
<evidence type="ECO:0000256" key="4">
    <source>
        <dbReference type="ARBA" id="ARBA00023004"/>
    </source>
</evidence>
<dbReference type="PANTHER" id="PTHR43255:SF1">
    <property type="entry name" value="IRON-SULFUR-BINDING OXIDOREDUCTASE FADF-RELATED"/>
    <property type="match status" value="1"/>
</dbReference>
<evidence type="ECO:0000256" key="1">
    <source>
        <dbReference type="ARBA" id="ARBA00022485"/>
    </source>
</evidence>
<accession>A0ABW1EEG6</accession>
<dbReference type="Pfam" id="PF13187">
    <property type="entry name" value="Fer4_9"/>
    <property type="match status" value="1"/>
</dbReference>
<evidence type="ECO:0000313" key="8">
    <source>
        <dbReference type="EMBL" id="MFC5861388.1"/>
    </source>
</evidence>
<dbReference type="Pfam" id="PF02754">
    <property type="entry name" value="CCG"/>
    <property type="match status" value="2"/>
</dbReference>
<comment type="caution">
    <text evidence="8">The sequence shown here is derived from an EMBL/GenBank/DDBJ whole genome shotgun (WGS) entry which is preliminary data.</text>
</comment>
<evidence type="ECO:0000256" key="6">
    <source>
        <dbReference type="SAM" id="Phobius"/>
    </source>
</evidence>
<dbReference type="Gene3D" id="1.10.1060.10">
    <property type="entry name" value="Alpha-helical ferredoxin"/>
    <property type="match status" value="1"/>
</dbReference>
<feature type="transmembrane region" description="Helical" evidence="6">
    <location>
        <begin position="185"/>
        <end position="204"/>
    </location>
</feature>
<feature type="transmembrane region" description="Helical" evidence="6">
    <location>
        <begin position="33"/>
        <end position="53"/>
    </location>
</feature>
<evidence type="ECO:0000256" key="2">
    <source>
        <dbReference type="ARBA" id="ARBA00022723"/>
    </source>
</evidence>
<keyword evidence="1" id="KW-0004">4Fe-4S</keyword>
<dbReference type="RefSeq" id="WP_263333788.1">
    <property type="nucleotide sequence ID" value="NZ_JAGSYH010000002.1"/>
</dbReference>
<keyword evidence="5" id="KW-0411">Iron-sulfur</keyword>
<dbReference type="PROSITE" id="PS51379">
    <property type="entry name" value="4FE4S_FER_2"/>
    <property type="match status" value="1"/>
</dbReference>
<feature type="transmembrane region" description="Helical" evidence="6">
    <location>
        <begin position="98"/>
        <end position="123"/>
    </location>
</feature>
<dbReference type="EMBL" id="JBHSPH010000001">
    <property type="protein sequence ID" value="MFC5861388.1"/>
    <property type="molecule type" value="Genomic_DNA"/>
</dbReference>
<proteinExistence type="predicted"/>
<keyword evidence="2" id="KW-0479">Metal-binding</keyword>
<dbReference type="InterPro" id="IPR017900">
    <property type="entry name" value="4Fe4S_Fe_S_CS"/>
</dbReference>
<feature type="transmembrane region" description="Helical" evidence="6">
    <location>
        <begin position="143"/>
        <end position="164"/>
    </location>
</feature>
<dbReference type="PROSITE" id="PS00198">
    <property type="entry name" value="4FE4S_FER_1"/>
    <property type="match status" value="1"/>
</dbReference>
<keyword evidence="6" id="KW-0812">Transmembrane</keyword>
<organism evidence="8 9">
    <name type="scientific">Acidicapsa dinghuensis</name>
    <dbReference type="NCBI Taxonomy" id="2218256"/>
    <lineage>
        <taxon>Bacteria</taxon>
        <taxon>Pseudomonadati</taxon>
        <taxon>Acidobacteriota</taxon>
        <taxon>Terriglobia</taxon>
        <taxon>Terriglobales</taxon>
        <taxon>Acidobacteriaceae</taxon>
        <taxon>Acidicapsa</taxon>
    </lineage>
</organism>
<keyword evidence="9" id="KW-1185">Reference proteome</keyword>
<dbReference type="InterPro" id="IPR051460">
    <property type="entry name" value="HdrC_iron-sulfur_subunit"/>
</dbReference>
<dbReference type="InterPro" id="IPR017896">
    <property type="entry name" value="4Fe4S_Fe-S-bd"/>
</dbReference>
<dbReference type="Proteomes" id="UP001596091">
    <property type="component" value="Unassembled WGS sequence"/>
</dbReference>
<evidence type="ECO:0000256" key="5">
    <source>
        <dbReference type="ARBA" id="ARBA00023014"/>
    </source>
</evidence>
<gene>
    <name evidence="8" type="ORF">ACFPT7_03700</name>
</gene>